<gene>
    <name evidence="2" type="ORF">M6B38_308515</name>
</gene>
<dbReference type="EMBL" id="JANAVB010008795">
    <property type="protein sequence ID" value="KAJ6841323.1"/>
    <property type="molecule type" value="Genomic_DNA"/>
</dbReference>
<dbReference type="Proteomes" id="UP001140949">
    <property type="component" value="Unassembled WGS sequence"/>
</dbReference>
<evidence type="ECO:0000313" key="3">
    <source>
        <dbReference type="Proteomes" id="UP001140949"/>
    </source>
</evidence>
<dbReference type="AlphaFoldDB" id="A0AAX6HKP6"/>
<evidence type="ECO:0000256" key="1">
    <source>
        <dbReference type="SAM" id="MobiDB-lite"/>
    </source>
</evidence>
<feature type="region of interest" description="Disordered" evidence="1">
    <location>
        <begin position="1"/>
        <end position="21"/>
    </location>
</feature>
<reference evidence="2" key="2">
    <citation type="submission" date="2023-04" db="EMBL/GenBank/DDBJ databases">
        <authorList>
            <person name="Bruccoleri R.E."/>
            <person name="Oakeley E.J."/>
            <person name="Faust A.-M."/>
            <person name="Dessus-Babus S."/>
            <person name="Altorfer M."/>
            <person name="Burckhardt D."/>
            <person name="Oertli M."/>
            <person name="Naumann U."/>
            <person name="Petersen F."/>
            <person name="Wong J."/>
        </authorList>
    </citation>
    <scope>NUCLEOTIDE SEQUENCE</scope>
    <source>
        <strain evidence="2">GSM-AAB239-AS_SAM_17_03QT</strain>
        <tissue evidence="2">Leaf</tissue>
    </source>
</reference>
<evidence type="ECO:0000313" key="2">
    <source>
        <dbReference type="EMBL" id="KAJ6841323.1"/>
    </source>
</evidence>
<keyword evidence="3" id="KW-1185">Reference proteome</keyword>
<accession>A0AAX6HKP6</accession>
<organism evidence="2 3">
    <name type="scientific">Iris pallida</name>
    <name type="common">Sweet iris</name>
    <dbReference type="NCBI Taxonomy" id="29817"/>
    <lineage>
        <taxon>Eukaryota</taxon>
        <taxon>Viridiplantae</taxon>
        <taxon>Streptophyta</taxon>
        <taxon>Embryophyta</taxon>
        <taxon>Tracheophyta</taxon>
        <taxon>Spermatophyta</taxon>
        <taxon>Magnoliopsida</taxon>
        <taxon>Liliopsida</taxon>
        <taxon>Asparagales</taxon>
        <taxon>Iridaceae</taxon>
        <taxon>Iridoideae</taxon>
        <taxon>Irideae</taxon>
        <taxon>Iris</taxon>
    </lineage>
</organism>
<feature type="compositionally biased region" description="Polar residues" evidence="1">
    <location>
        <begin position="1"/>
        <end position="14"/>
    </location>
</feature>
<sequence length="79" mass="8521">MSTTRRSAGTSSPARASAPSCGFGFCIGLSKMGLWCWDGGILGRDMETTLMGMIMRLLIKELKGKFQKAAPNSLCDDEE</sequence>
<reference evidence="2" key="1">
    <citation type="journal article" date="2023" name="GigaByte">
        <title>Genome assembly of the bearded iris, Iris pallida Lam.</title>
        <authorList>
            <person name="Bruccoleri R.E."/>
            <person name="Oakeley E.J."/>
            <person name="Faust A.M.E."/>
            <person name="Altorfer M."/>
            <person name="Dessus-Babus S."/>
            <person name="Burckhardt D."/>
            <person name="Oertli M."/>
            <person name="Naumann U."/>
            <person name="Petersen F."/>
            <person name="Wong J."/>
        </authorList>
    </citation>
    <scope>NUCLEOTIDE SEQUENCE</scope>
    <source>
        <strain evidence="2">GSM-AAB239-AS_SAM_17_03QT</strain>
    </source>
</reference>
<name>A0AAX6HKP6_IRIPA</name>
<proteinExistence type="predicted"/>
<comment type="caution">
    <text evidence="2">The sequence shown here is derived from an EMBL/GenBank/DDBJ whole genome shotgun (WGS) entry which is preliminary data.</text>
</comment>
<protein>
    <submittedName>
        <fullName evidence="2">NADH dehydrogenase [ubiquinone] 1 beta subcomplex subunit 2-like</fullName>
    </submittedName>
</protein>